<name>A0A4Y3IUH6_9VIBR</name>
<organism evidence="1 2">
    <name type="scientific">Vibrio comitans NBRC 102076</name>
    <dbReference type="NCBI Taxonomy" id="1219078"/>
    <lineage>
        <taxon>Bacteria</taxon>
        <taxon>Pseudomonadati</taxon>
        <taxon>Pseudomonadota</taxon>
        <taxon>Gammaproteobacteria</taxon>
        <taxon>Vibrionales</taxon>
        <taxon>Vibrionaceae</taxon>
        <taxon>Vibrio</taxon>
    </lineage>
</organism>
<comment type="caution">
    <text evidence="1">The sequence shown here is derived from an EMBL/GenBank/DDBJ whole genome shotgun (WGS) entry which is preliminary data.</text>
</comment>
<dbReference type="AlphaFoldDB" id="A0A4Y3IUH6"/>
<evidence type="ECO:0000313" key="1">
    <source>
        <dbReference type="EMBL" id="GEA62574.1"/>
    </source>
</evidence>
<sequence length="61" mass="7063">MNLIERAFCNIHLGKSSCIPLGFSIRLRKMVYTVGVKLRVSFTKFDAVFPRVNVWAEQYVI</sequence>
<proteinExistence type="predicted"/>
<evidence type="ECO:0000313" key="2">
    <source>
        <dbReference type="Proteomes" id="UP000318242"/>
    </source>
</evidence>
<dbReference type="Proteomes" id="UP000318242">
    <property type="component" value="Unassembled WGS sequence"/>
</dbReference>
<accession>A0A4Y3IUH6</accession>
<keyword evidence="2" id="KW-1185">Reference proteome</keyword>
<reference evidence="1 2" key="1">
    <citation type="submission" date="2019-06" db="EMBL/GenBank/DDBJ databases">
        <title>Whole genome shotgun sequence of Vibrio comitans NBRC 102076.</title>
        <authorList>
            <person name="Hosoyama A."/>
            <person name="Uohara A."/>
            <person name="Ohji S."/>
            <person name="Ichikawa N."/>
        </authorList>
    </citation>
    <scope>NUCLEOTIDE SEQUENCE [LARGE SCALE GENOMIC DNA]</scope>
    <source>
        <strain evidence="1 2">NBRC 102076</strain>
    </source>
</reference>
<gene>
    <name evidence="1" type="ORF">VCO01S_37670</name>
</gene>
<dbReference type="EMBL" id="BJLH01000022">
    <property type="protein sequence ID" value="GEA62574.1"/>
    <property type="molecule type" value="Genomic_DNA"/>
</dbReference>
<protein>
    <submittedName>
        <fullName evidence="1">Uncharacterized protein</fullName>
    </submittedName>
</protein>